<sequence>MQYNIGVLLAGIIFCLSAHAGSVAEIKLSDYSTEDPVLRLEGKRADKTLSIPLAGRQQVVASQITLSVVSSAALIEKRSILNVRFNNATVGQIQFDPQRTRSTSTVTVPAELWRPGFNNLTLAVSQHYANQCVDGNAPELWSEIHLHDSILTITTEPVTTALSLKALSGWFAPGIGGQRTVNMVTPRTGSPLVTQQTLPLIAQALALRNQYVPLQVTHTSVTPQTPLPALPGEAQWDDTLTQQYYNSSWYTQPSAAQPLHVLAGTKDNLAPYLSGATQAKITGAYIGVEATPEVTVNNQQLVAAGIRLVVSGRDADEVRRAALTLALMDDELNPDADIVVERTANEQPFSALAAHILRPDQTYSFAQMGQDNIEFRGEDSFTQQIALLLPADFYVPESASVRLNLDFGYGAALGPGSMMNILINDELVHGRPLDNVNGESYRRYQLTIPARHLQGGLNLLDFVVNMRAPLTGQPCDDVGGKHMVFQVRNTSTIDLPEAGNVATQPSLALFRDTGFPFARYQQNHPAGVYLSTPSLTGAGLTLLGKLAQTAGAVLPELSLYADIPKQLTDDAVVLATPETMSDEFLTHYEASLASTKQWPYRLQNELHNRIHKLSDNRRHDALKISGVTNQQSSLGDMAVLLARKNPLAESTGNLYLIAAQTPAQLTERINDLVSLELWGQLAGDFFSWENSSQPLIAMQVAPQFELGEADNRLLSLRLWLSNNPWYWLIAVAFLIVLCTWLAVVLLKRRNQAVTEDW</sequence>
<dbReference type="GO" id="GO:0006011">
    <property type="term" value="P:UDP-alpha-D-glucose metabolic process"/>
    <property type="evidence" value="ECO:0007669"/>
    <property type="project" value="InterPro"/>
</dbReference>
<feature type="chain" id="PRO_5016484811" description="Cyclic di-GMP-binding protein" evidence="6">
    <location>
        <begin position="21"/>
        <end position="757"/>
    </location>
</feature>
<evidence type="ECO:0000313" key="8">
    <source>
        <dbReference type="Proteomes" id="UP000262073"/>
    </source>
</evidence>
<evidence type="ECO:0000313" key="7">
    <source>
        <dbReference type="EMBL" id="AXR07762.1"/>
    </source>
</evidence>
<organism evidence="7 8">
    <name type="scientific">Salinimonas sediminis</name>
    <dbReference type="NCBI Taxonomy" id="2303538"/>
    <lineage>
        <taxon>Bacteria</taxon>
        <taxon>Pseudomonadati</taxon>
        <taxon>Pseudomonadota</taxon>
        <taxon>Gammaproteobacteria</taxon>
        <taxon>Alteromonadales</taxon>
        <taxon>Alteromonadaceae</taxon>
        <taxon>Alteromonas/Salinimonas group</taxon>
        <taxon>Salinimonas</taxon>
    </lineage>
</organism>
<evidence type="ECO:0000256" key="4">
    <source>
        <dbReference type="ARBA" id="ARBA00022989"/>
    </source>
</evidence>
<comment type="subcellular location">
    <subcellularLocation>
        <location evidence="6">Cell inner membrane</location>
    </subcellularLocation>
    <subcellularLocation>
        <location evidence="1">Cell membrane</location>
        <topology evidence="1">Single-pass membrane protein</topology>
    </subcellularLocation>
</comment>
<dbReference type="UniPathway" id="UPA00694"/>
<dbReference type="Pfam" id="PF03170">
    <property type="entry name" value="BcsB"/>
    <property type="match status" value="1"/>
</dbReference>
<feature type="signal peptide" evidence="6">
    <location>
        <begin position="1"/>
        <end position="20"/>
    </location>
</feature>
<dbReference type="GO" id="GO:0005886">
    <property type="term" value="C:plasma membrane"/>
    <property type="evidence" value="ECO:0007669"/>
    <property type="project" value="UniProtKB-SubCell"/>
</dbReference>
<gene>
    <name evidence="7" type="ORF">D0Y50_16185</name>
</gene>
<dbReference type="PANTHER" id="PTHR39083">
    <property type="entry name" value="CYCLIC DI-GMP-BINDING PROTEIN"/>
    <property type="match status" value="1"/>
</dbReference>
<comment type="pathway">
    <text evidence="6">Glycan metabolism; bacterial cellulose biosynthesis.</text>
</comment>
<keyword evidence="2 6" id="KW-1003">Cell membrane</keyword>
<keyword evidence="3 6" id="KW-0812">Transmembrane</keyword>
<reference evidence="7 8" key="1">
    <citation type="submission" date="2018-08" db="EMBL/GenBank/DDBJ databases">
        <title>Salinimonas sediminis sp. nov., a piezophilic bacterium isolated from a deep-sea sediment sample from the New Britain Trench.</title>
        <authorList>
            <person name="Cao J."/>
        </authorList>
    </citation>
    <scope>NUCLEOTIDE SEQUENCE [LARGE SCALE GENOMIC DNA]</scope>
    <source>
        <strain evidence="7 8">N102</strain>
    </source>
</reference>
<comment type="function">
    <text evidence="6">Binds the cellulose synthase activator, bis-(3'-5') cyclic diguanylic acid (c-di-GMP).</text>
</comment>
<keyword evidence="6" id="KW-0732">Signal</keyword>
<keyword evidence="6" id="KW-0973">c-di-GMP</keyword>
<evidence type="ECO:0000256" key="2">
    <source>
        <dbReference type="ARBA" id="ARBA00022475"/>
    </source>
</evidence>
<dbReference type="Gene3D" id="2.60.120.260">
    <property type="entry name" value="Galactose-binding domain-like"/>
    <property type="match status" value="2"/>
</dbReference>
<proteinExistence type="inferred from homology"/>
<keyword evidence="6" id="KW-0135">Cellulose biosynthesis</keyword>
<dbReference type="KEGG" id="salm:D0Y50_16185"/>
<evidence type="ECO:0000256" key="6">
    <source>
        <dbReference type="RuleBase" id="RU365021"/>
    </source>
</evidence>
<dbReference type="PANTHER" id="PTHR39083:SF1">
    <property type="entry name" value="CYCLIC DI-GMP-BINDING PROTEIN"/>
    <property type="match status" value="1"/>
</dbReference>
<evidence type="ECO:0000256" key="3">
    <source>
        <dbReference type="ARBA" id="ARBA00022692"/>
    </source>
</evidence>
<name>A0A346NQF5_9ALTE</name>
<evidence type="ECO:0000256" key="1">
    <source>
        <dbReference type="ARBA" id="ARBA00004162"/>
    </source>
</evidence>
<evidence type="ECO:0000256" key="5">
    <source>
        <dbReference type="ARBA" id="ARBA00023136"/>
    </source>
</evidence>
<feature type="transmembrane region" description="Helical" evidence="6">
    <location>
        <begin position="725"/>
        <end position="746"/>
    </location>
</feature>
<accession>A0A346NQF5</accession>
<dbReference type="Proteomes" id="UP000262073">
    <property type="component" value="Chromosome"/>
</dbReference>
<comment type="similarity">
    <text evidence="6">Belongs to the AcsB/BcsB family.</text>
</comment>
<dbReference type="AlphaFoldDB" id="A0A346NQF5"/>
<dbReference type="EMBL" id="CP031769">
    <property type="protein sequence ID" value="AXR07762.1"/>
    <property type="molecule type" value="Genomic_DNA"/>
</dbReference>
<protein>
    <recommendedName>
        <fullName evidence="6">Cyclic di-GMP-binding protein</fullName>
    </recommendedName>
    <alternativeName>
        <fullName evidence="6">Cellulose synthase regulatory subunit</fullName>
    </alternativeName>
</protein>
<dbReference type="GO" id="GO:0030244">
    <property type="term" value="P:cellulose biosynthetic process"/>
    <property type="evidence" value="ECO:0007669"/>
    <property type="project" value="UniProtKB-KW"/>
</dbReference>
<dbReference type="RefSeq" id="WP_117317968.1">
    <property type="nucleotide sequence ID" value="NZ_CP031769.1"/>
</dbReference>
<keyword evidence="5 6" id="KW-0472">Membrane</keyword>
<keyword evidence="6" id="KW-0997">Cell inner membrane</keyword>
<keyword evidence="4 6" id="KW-1133">Transmembrane helix</keyword>
<dbReference type="OrthoDB" id="9806702at2"/>
<dbReference type="InterPro" id="IPR018513">
    <property type="entry name" value="Cell_synthase_bac"/>
</dbReference>
<keyword evidence="8" id="KW-1185">Reference proteome</keyword>
<comment type="subunit">
    <text evidence="6">Tightly associated with the cellulose synthase catalytic subunit.</text>
</comment>